<dbReference type="GO" id="GO:0046872">
    <property type="term" value="F:metal ion binding"/>
    <property type="evidence" value="ECO:0007669"/>
    <property type="project" value="UniProtKB-KW"/>
</dbReference>
<organism evidence="14">
    <name type="scientific">Paenarthrobacter sp. AMU7</name>
    <dbReference type="NCBI Taxonomy" id="3162492"/>
    <lineage>
        <taxon>Bacteria</taxon>
        <taxon>Bacillati</taxon>
        <taxon>Actinomycetota</taxon>
        <taxon>Actinomycetes</taxon>
        <taxon>Micrococcales</taxon>
        <taxon>Micrococcaceae</taxon>
        <taxon>Paenarthrobacter</taxon>
    </lineage>
</organism>
<evidence type="ECO:0000256" key="1">
    <source>
        <dbReference type="ARBA" id="ARBA00001342"/>
    </source>
</evidence>
<dbReference type="EC" id="4.1.1.112" evidence="6"/>
<accession>A0AB39YNM6</accession>
<evidence type="ECO:0000256" key="10">
    <source>
        <dbReference type="ARBA" id="ARBA00030169"/>
    </source>
</evidence>
<comment type="similarity">
    <text evidence="3">Belongs to the class II aldolase/RraA-like family.</text>
</comment>
<evidence type="ECO:0000256" key="13">
    <source>
        <dbReference type="PIRSR" id="PIRSR605493-1"/>
    </source>
</evidence>
<protein>
    <recommendedName>
        <fullName evidence="7">Putative 4-hydroxy-4-methyl-2-oxoglutarate aldolase</fullName>
        <ecNumber evidence="6">4.1.1.112</ecNumber>
        <ecNumber evidence="5">4.1.3.17</ecNumber>
    </recommendedName>
    <alternativeName>
        <fullName evidence="11">Oxaloacetate decarboxylase</fullName>
    </alternativeName>
    <alternativeName>
        <fullName evidence="9">Regulator of ribonuclease activity homolog</fullName>
    </alternativeName>
    <alternativeName>
        <fullName evidence="10">RraA-like protein</fullName>
    </alternativeName>
</protein>
<feature type="binding site" evidence="13">
    <location>
        <position position="109"/>
    </location>
    <ligand>
        <name>Mg(2+)</name>
        <dbReference type="ChEBI" id="CHEBI:18420"/>
    </ligand>
</feature>
<dbReference type="SUPFAM" id="SSF89562">
    <property type="entry name" value="RraA-like"/>
    <property type="match status" value="1"/>
</dbReference>
<dbReference type="AlphaFoldDB" id="A0AB39YNM6"/>
<reference evidence="14" key="1">
    <citation type="submission" date="2024-07" db="EMBL/GenBank/DDBJ databases">
        <authorList>
            <person name="Li J."/>
            <person name="Wei H."/>
            <person name="Ma J."/>
        </authorList>
    </citation>
    <scope>NUCLEOTIDE SEQUENCE</scope>
    <source>
        <strain evidence="14">AMU7</strain>
    </source>
</reference>
<dbReference type="EMBL" id="CP165735">
    <property type="protein sequence ID" value="XDV71477.1"/>
    <property type="molecule type" value="Genomic_DNA"/>
</dbReference>
<comment type="subunit">
    <text evidence="4">Homotrimer.</text>
</comment>
<dbReference type="Gene3D" id="3.50.30.40">
    <property type="entry name" value="Ribonuclease E inhibitor RraA/RraA-like"/>
    <property type="match status" value="1"/>
</dbReference>
<keyword evidence="13" id="KW-0479">Metal-binding</keyword>
<dbReference type="CDD" id="cd16841">
    <property type="entry name" value="RraA_family"/>
    <property type="match status" value="1"/>
</dbReference>
<sequence>MMELSTNLQERLTKVSVSTFGHFLEDGFLDPGIRRLAGSGTVVGPARTVRIDGHDALAMNRAILGLRAGEFLVVSMSGDHRHAPLGAITAAALVARGAVGVVVDGVVTDIADLRSAGLSVYARGTSCLTTKRTKGSSSEFDSTVECGGVDIAPNDLIMASDDGIAGLNPVAAESVLGLVEASDAAEPTLLRRIRAGEPLESLLAKAPTL</sequence>
<proteinExistence type="inferred from homology"/>
<comment type="cofactor">
    <cofactor evidence="2">
        <name>a divalent metal cation</name>
        <dbReference type="ChEBI" id="CHEBI:60240"/>
    </cofactor>
</comment>
<dbReference type="RefSeq" id="WP_369745533.1">
    <property type="nucleotide sequence ID" value="NZ_CP165735.1"/>
</dbReference>
<comment type="cofactor">
    <cofactor evidence="13">
        <name>Mg(2+)</name>
        <dbReference type="ChEBI" id="CHEBI:18420"/>
    </cofactor>
</comment>
<comment type="function">
    <text evidence="8">Catalyzes the aldol cleavage of 4-hydroxy-4-methyl-2-oxoglutarate (HMG) into 2 molecules of pyruvate. Also contains a secondary oxaloacetate (OAA) decarboxylase activity due to the common pyruvate enolate transition state formed following C-C bond cleavage in the retro-aldol and decarboxylation reactions.</text>
</comment>
<dbReference type="GO" id="GO:0047443">
    <property type="term" value="F:4-hydroxy-4-methyl-2-oxoglutarate aldolase activity"/>
    <property type="evidence" value="ECO:0007669"/>
    <property type="project" value="UniProtKB-EC"/>
</dbReference>
<evidence type="ECO:0000256" key="7">
    <source>
        <dbReference type="ARBA" id="ARBA00016549"/>
    </source>
</evidence>
<evidence type="ECO:0000256" key="12">
    <source>
        <dbReference type="ARBA" id="ARBA00047973"/>
    </source>
</evidence>
<evidence type="ECO:0000256" key="9">
    <source>
        <dbReference type="ARBA" id="ARBA00029596"/>
    </source>
</evidence>
<dbReference type="EC" id="4.1.3.17" evidence="5"/>
<dbReference type="PANTHER" id="PTHR33254:SF4">
    <property type="entry name" value="4-HYDROXY-4-METHYL-2-OXOGLUTARATE ALDOLASE 3-RELATED"/>
    <property type="match status" value="1"/>
</dbReference>
<dbReference type="InterPro" id="IPR036704">
    <property type="entry name" value="RraA/RraA-like_sf"/>
</dbReference>
<dbReference type="Pfam" id="PF03737">
    <property type="entry name" value="RraA-like"/>
    <property type="match status" value="1"/>
</dbReference>
<comment type="catalytic activity">
    <reaction evidence="12">
        <text>oxaloacetate + H(+) = pyruvate + CO2</text>
        <dbReference type="Rhea" id="RHEA:15641"/>
        <dbReference type="ChEBI" id="CHEBI:15361"/>
        <dbReference type="ChEBI" id="CHEBI:15378"/>
        <dbReference type="ChEBI" id="CHEBI:16452"/>
        <dbReference type="ChEBI" id="CHEBI:16526"/>
        <dbReference type="EC" id="4.1.1.112"/>
    </reaction>
</comment>
<evidence type="ECO:0000256" key="5">
    <source>
        <dbReference type="ARBA" id="ARBA00012213"/>
    </source>
</evidence>
<dbReference type="InterPro" id="IPR005493">
    <property type="entry name" value="RraA/RraA-like"/>
</dbReference>
<keyword evidence="13" id="KW-0460">Magnesium</keyword>
<comment type="catalytic activity">
    <reaction evidence="1">
        <text>4-hydroxy-4-methyl-2-oxoglutarate = 2 pyruvate</text>
        <dbReference type="Rhea" id="RHEA:22748"/>
        <dbReference type="ChEBI" id="CHEBI:15361"/>
        <dbReference type="ChEBI" id="CHEBI:58276"/>
        <dbReference type="EC" id="4.1.3.17"/>
    </reaction>
</comment>
<evidence type="ECO:0000256" key="8">
    <source>
        <dbReference type="ARBA" id="ARBA00025046"/>
    </source>
</evidence>
<name>A0AB39YNM6_9MICC</name>
<evidence type="ECO:0000256" key="6">
    <source>
        <dbReference type="ARBA" id="ARBA00012947"/>
    </source>
</evidence>
<evidence type="ECO:0000256" key="3">
    <source>
        <dbReference type="ARBA" id="ARBA00008621"/>
    </source>
</evidence>
<dbReference type="GO" id="GO:0008948">
    <property type="term" value="F:oxaloacetate decarboxylase activity"/>
    <property type="evidence" value="ECO:0007669"/>
    <property type="project" value="UniProtKB-EC"/>
</dbReference>
<evidence type="ECO:0000256" key="11">
    <source>
        <dbReference type="ARBA" id="ARBA00032305"/>
    </source>
</evidence>
<gene>
    <name evidence="14" type="ORF">ABQM86_21390</name>
</gene>
<dbReference type="PANTHER" id="PTHR33254">
    <property type="entry name" value="4-HYDROXY-4-METHYL-2-OXOGLUTARATE ALDOLASE 3-RELATED"/>
    <property type="match status" value="1"/>
</dbReference>
<evidence type="ECO:0000256" key="4">
    <source>
        <dbReference type="ARBA" id="ARBA00011233"/>
    </source>
</evidence>
<evidence type="ECO:0000256" key="2">
    <source>
        <dbReference type="ARBA" id="ARBA00001968"/>
    </source>
</evidence>
<evidence type="ECO:0000313" key="14">
    <source>
        <dbReference type="EMBL" id="XDV71477.1"/>
    </source>
</evidence>